<evidence type="ECO:0000313" key="2">
    <source>
        <dbReference type="EMBL" id="KAK7052895.1"/>
    </source>
</evidence>
<evidence type="ECO:0000313" key="3">
    <source>
        <dbReference type="Proteomes" id="UP001383192"/>
    </source>
</evidence>
<feature type="compositionally biased region" description="Pro residues" evidence="1">
    <location>
        <begin position="119"/>
        <end position="139"/>
    </location>
</feature>
<dbReference type="EMBL" id="JAYKXP010000011">
    <property type="protein sequence ID" value="KAK7052895.1"/>
    <property type="molecule type" value="Genomic_DNA"/>
</dbReference>
<comment type="caution">
    <text evidence="2">The sequence shown here is derived from an EMBL/GenBank/DDBJ whole genome shotgun (WGS) entry which is preliminary data.</text>
</comment>
<feature type="compositionally biased region" description="Polar residues" evidence="1">
    <location>
        <begin position="499"/>
        <end position="513"/>
    </location>
</feature>
<sequence length="1017" mass="112735">MSDSSNTPQIHSQRLWSLFSQISDPRVKSNIVQLSDYAVFEQFKQSVAGRLHLYTHAGNQPPVDEDYSWILSLLPELHGFLAQRGLLTTSTPPSYPPPSYPAYHMPFFYPGQMPTPYGITPPPIPSSSPPSLPIPPTPERPSLSLPRPAPITGSFTVPPPPTGNTNNRRTASYSRNRGSTASVIGQAMSTAQTHARDPFSTPSSAFVNSKRIGILIYPLHVKAHSQDPIPHLGSYPPSFDPINIDTVVKKFKFLGLYTYQQVHPRNPIPPSDLTTTIQSHLRTNGMQLPSTEPDDPDTLASQPFRILDFTVTRPPERFNGKLGFFTESTLTFREIKDMKYNKQTRLPLDIDPSTGEAIPVIVISPSHGNIQGPLDTILASLDNDVSDVPVHLLSSMHQCLGWRLLLSVPILKPEPSVLRSHQRCLPTAALCPKTSTPGVRTSTNVSRPVTPPQVPQRRALELSPGSQRPNRQVRIRRASTPPSPSPTRPESPLLPSIPVTPSSQTSRGSGLQTVSPPNVAVPRPPPLQKHEIATAREISRWKRNVPISHHPRENIKCEFDTFQTGAVYLTGLLQHLCDSNPSAAPFSKPPGTLQAPENPTLLAFFGHGDLLFNVGSSIGPGPRRQIYSEAVRILLQEGWHYAPCDSLFIVPPSRALASIDQLRKLRGHGALLASFLYQYKAAPLPVSPWVIMYLIHGHAFLDQLSPSLIHALDPVGFEQYSPILQLETNQRRPEGAEAIGHPLNTFLIEHLDMQLKDLDLIPGEDAVKTLRQLAFGVIFFGLPPHAMNPFQTLDSLKTLRGGFAVELIRGKTFVDTFAGARLPSTSRFVAALYAFPANAKEVLPHIQVGLEASQWAEYRQHLVRDNPSSTPSISRLTIKQLPLWTRIFRCHLHRFLLGRGVPTTFCSTHDLPYSPSQLKDKYFRLKLLLMQVTGIPSLPANSNWKIVFSITARVQRSIPDNVIPPMLFHTCSREIDVYINPAMQKLLLNLPSGEEQSSAFDAWFFDEINVPSAFNKV</sequence>
<gene>
    <name evidence="2" type="ORF">VNI00_004215</name>
</gene>
<name>A0AAW0DPJ2_9AGAR</name>
<keyword evidence="3" id="KW-1185">Reference proteome</keyword>
<feature type="compositionally biased region" description="Polar residues" evidence="1">
    <location>
        <begin position="433"/>
        <end position="446"/>
    </location>
</feature>
<organism evidence="2 3">
    <name type="scientific">Paramarasmius palmivorus</name>
    <dbReference type="NCBI Taxonomy" id="297713"/>
    <lineage>
        <taxon>Eukaryota</taxon>
        <taxon>Fungi</taxon>
        <taxon>Dikarya</taxon>
        <taxon>Basidiomycota</taxon>
        <taxon>Agaricomycotina</taxon>
        <taxon>Agaricomycetes</taxon>
        <taxon>Agaricomycetidae</taxon>
        <taxon>Agaricales</taxon>
        <taxon>Marasmiineae</taxon>
        <taxon>Marasmiaceae</taxon>
        <taxon>Paramarasmius</taxon>
    </lineage>
</organism>
<protein>
    <submittedName>
        <fullName evidence="2">Uncharacterized protein</fullName>
    </submittedName>
</protein>
<proteinExistence type="predicted"/>
<feature type="region of interest" description="Disordered" evidence="1">
    <location>
        <begin position="118"/>
        <end position="176"/>
    </location>
</feature>
<reference evidence="2 3" key="1">
    <citation type="submission" date="2024-01" db="EMBL/GenBank/DDBJ databases">
        <title>A draft genome for a cacao thread blight-causing isolate of Paramarasmius palmivorus.</title>
        <authorList>
            <person name="Baruah I.K."/>
            <person name="Bukari Y."/>
            <person name="Amoako-Attah I."/>
            <person name="Meinhardt L.W."/>
            <person name="Bailey B.A."/>
            <person name="Cohen S.P."/>
        </authorList>
    </citation>
    <scope>NUCLEOTIDE SEQUENCE [LARGE SCALE GENOMIC DNA]</scope>
    <source>
        <strain evidence="2 3">GH-12</strain>
    </source>
</reference>
<feature type="region of interest" description="Disordered" evidence="1">
    <location>
        <begin position="429"/>
        <end position="528"/>
    </location>
</feature>
<evidence type="ECO:0000256" key="1">
    <source>
        <dbReference type="SAM" id="MobiDB-lite"/>
    </source>
</evidence>
<accession>A0AAW0DPJ2</accession>
<dbReference type="Proteomes" id="UP001383192">
    <property type="component" value="Unassembled WGS sequence"/>
</dbReference>
<dbReference type="AlphaFoldDB" id="A0AAW0DPJ2"/>